<protein>
    <submittedName>
        <fullName evidence="2">Uncharacterized protein</fullName>
    </submittedName>
</protein>
<accession>A0AA38MS58</accession>
<dbReference type="Proteomes" id="UP001168821">
    <property type="component" value="Unassembled WGS sequence"/>
</dbReference>
<dbReference type="EMBL" id="JALNTZ010000001">
    <property type="protein sequence ID" value="KAJ3665572.1"/>
    <property type="molecule type" value="Genomic_DNA"/>
</dbReference>
<feature type="region of interest" description="Disordered" evidence="1">
    <location>
        <begin position="208"/>
        <end position="247"/>
    </location>
</feature>
<dbReference type="AlphaFoldDB" id="A0AA38MS58"/>
<evidence type="ECO:0000313" key="3">
    <source>
        <dbReference type="Proteomes" id="UP001168821"/>
    </source>
</evidence>
<feature type="compositionally biased region" description="Low complexity" evidence="1">
    <location>
        <begin position="79"/>
        <end position="88"/>
    </location>
</feature>
<evidence type="ECO:0000256" key="1">
    <source>
        <dbReference type="SAM" id="MobiDB-lite"/>
    </source>
</evidence>
<evidence type="ECO:0000313" key="2">
    <source>
        <dbReference type="EMBL" id="KAJ3665572.1"/>
    </source>
</evidence>
<feature type="region of interest" description="Disordered" evidence="1">
    <location>
        <begin position="72"/>
        <end position="97"/>
    </location>
</feature>
<organism evidence="2 3">
    <name type="scientific">Zophobas morio</name>
    <dbReference type="NCBI Taxonomy" id="2755281"/>
    <lineage>
        <taxon>Eukaryota</taxon>
        <taxon>Metazoa</taxon>
        <taxon>Ecdysozoa</taxon>
        <taxon>Arthropoda</taxon>
        <taxon>Hexapoda</taxon>
        <taxon>Insecta</taxon>
        <taxon>Pterygota</taxon>
        <taxon>Neoptera</taxon>
        <taxon>Endopterygota</taxon>
        <taxon>Coleoptera</taxon>
        <taxon>Polyphaga</taxon>
        <taxon>Cucujiformia</taxon>
        <taxon>Tenebrionidae</taxon>
        <taxon>Zophobas</taxon>
    </lineage>
</organism>
<sequence length="395" mass="43898">MPLAALLLREATPSSLATLVSRSQHLPPPHPSYDLQLSPTHFSFTPLKPETPDEGFESDIDSLSIVSNGSYETKTAETDSANGSASSDSDTETPEPARTVAESYNLVDCVCYNDVTYPDVLLFVIKGEALVFRFDELNNLKNFYLNFTALKAVTNQKAYNKSGGKFNLLQRTDNNGVTHIEITREPELAKLAPPVLVRNQSPLRKVWSSADDLLATPKRPDRKKKVKGKAPPPPQQAPPGSPPSADVMRGEYVRVNVNTDAINKDFIAKSQLKEKKPKANLATLFIPKPVKSEAWTNSVPRLLKKHRSRSETRCFTPMAYRYIDTAPSYSPMGERLFGLSSKLKDFGEGRECRWNSGGDLSYKEGNLKSVIKKEEGRKKNEKKVTFSAYTTVQVV</sequence>
<gene>
    <name evidence="2" type="ORF">Zmor_001063</name>
</gene>
<comment type="caution">
    <text evidence="2">The sequence shown here is derived from an EMBL/GenBank/DDBJ whole genome shotgun (WGS) entry which is preliminary data.</text>
</comment>
<name>A0AA38MS58_9CUCU</name>
<reference evidence="2" key="1">
    <citation type="journal article" date="2023" name="G3 (Bethesda)">
        <title>Whole genome assemblies of Zophobas morio and Tenebrio molitor.</title>
        <authorList>
            <person name="Kaur S."/>
            <person name="Stinson S.A."/>
            <person name="diCenzo G.C."/>
        </authorList>
    </citation>
    <scope>NUCLEOTIDE SEQUENCE</scope>
    <source>
        <strain evidence="2">QUZm001</strain>
    </source>
</reference>
<keyword evidence="3" id="KW-1185">Reference proteome</keyword>
<proteinExistence type="predicted"/>
<feature type="compositionally biased region" description="Pro residues" evidence="1">
    <location>
        <begin position="230"/>
        <end position="242"/>
    </location>
</feature>